<dbReference type="VEuPathDB" id="CryptoDB:Cvel_33769"/>
<accession>A0A0G4HZ08</accession>
<sequence>MTSTLVPETTMLEFSPHSALCMACFSSLTYCHTKEDEVRQYEDDVRKYLKSQGLTRVDIYYAPEKDTECFVAYAANAVVVAFRGTEANVTDWLDTDAEITS</sequence>
<gene>
    <name evidence="1" type="ORF">Cvel_33769</name>
</gene>
<dbReference type="InterPro" id="IPR029058">
    <property type="entry name" value="AB_hydrolase_fold"/>
</dbReference>
<proteinExistence type="predicted"/>
<dbReference type="EMBL" id="CDMZ01004449">
    <property type="protein sequence ID" value="CEM49770.1"/>
    <property type="molecule type" value="Genomic_DNA"/>
</dbReference>
<protein>
    <submittedName>
        <fullName evidence="1">Uncharacterized protein</fullName>
    </submittedName>
</protein>
<name>A0A0G4HZ08_9ALVE</name>
<dbReference type="Gene3D" id="3.40.50.1820">
    <property type="entry name" value="alpha/beta hydrolase"/>
    <property type="match status" value="1"/>
</dbReference>
<reference evidence="1" key="1">
    <citation type="submission" date="2014-11" db="EMBL/GenBank/DDBJ databases">
        <authorList>
            <person name="Otto D Thomas"/>
            <person name="Naeem Raeece"/>
        </authorList>
    </citation>
    <scope>NUCLEOTIDE SEQUENCE</scope>
</reference>
<dbReference type="AlphaFoldDB" id="A0A0G4HZ08"/>
<organism evidence="1">
    <name type="scientific">Chromera velia CCMP2878</name>
    <dbReference type="NCBI Taxonomy" id="1169474"/>
    <lineage>
        <taxon>Eukaryota</taxon>
        <taxon>Sar</taxon>
        <taxon>Alveolata</taxon>
        <taxon>Colpodellida</taxon>
        <taxon>Chromeraceae</taxon>
        <taxon>Chromera</taxon>
    </lineage>
</organism>
<evidence type="ECO:0000313" key="1">
    <source>
        <dbReference type="EMBL" id="CEM49770.1"/>
    </source>
</evidence>